<keyword evidence="2" id="KW-1185">Reference proteome</keyword>
<protein>
    <submittedName>
        <fullName evidence="1">Uncharacterized protein</fullName>
    </submittedName>
</protein>
<name>A0ABP4SEQ5_9ACTN</name>
<sequence>MDNADPGRKPRHILGMSFLDLAPEWSDQPLTDPTLAADVVDLMVSDRDRHNGTFTAILCGPDARFRAVVAIDLPAEFAEQDVPLDPPGLCATAMHPLVLALRSEPGSCLLLALGRPGPPTWPEVDNEWSTAATHLCQAAQVPLLAFYIATPDHIYQPLLAKANAA</sequence>
<evidence type="ECO:0000313" key="1">
    <source>
        <dbReference type="EMBL" id="GAA1670690.1"/>
    </source>
</evidence>
<organism evidence="1 2">
    <name type="scientific">Kribbella yunnanensis</name>
    <dbReference type="NCBI Taxonomy" id="190194"/>
    <lineage>
        <taxon>Bacteria</taxon>
        <taxon>Bacillati</taxon>
        <taxon>Actinomycetota</taxon>
        <taxon>Actinomycetes</taxon>
        <taxon>Propionibacteriales</taxon>
        <taxon>Kribbellaceae</taxon>
        <taxon>Kribbella</taxon>
    </lineage>
</organism>
<gene>
    <name evidence="1" type="ORF">GCM10009745_11600</name>
</gene>
<accession>A0ABP4SEQ5</accession>
<proteinExistence type="predicted"/>
<comment type="caution">
    <text evidence="1">The sequence shown here is derived from an EMBL/GenBank/DDBJ whole genome shotgun (WGS) entry which is preliminary data.</text>
</comment>
<evidence type="ECO:0000313" key="2">
    <source>
        <dbReference type="Proteomes" id="UP001500280"/>
    </source>
</evidence>
<dbReference type="Proteomes" id="UP001500280">
    <property type="component" value="Unassembled WGS sequence"/>
</dbReference>
<reference evidence="2" key="1">
    <citation type="journal article" date="2019" name="Int. J. Syst. Evol. Microbiol.">
        <title>The Global Catalogue of Microorganisms (GCM) 10K type strain sequencing project: providing services to taxonomists for standard genome sequencing and annotation.</title>
        <authorList>
            <consortium name="The Broad Institute Genomics Platform"/>
            <consortium name="The Broad Institute Genome Sequencing Center for Infectious Disease"/>
            <person name="Wu L."/>
            <person name="Ma J."/>
        </authorList>
    </citation>
    <scope>NUCLEOTIDE SEQUENCE [LARGE SCALE GENOMIC DNA]</scope>
    <source>
        <strain evidence="2">JCM 14307</strain>
    </source>
</reference>
<dbReference type="EMBL" id="BAAANF010000003">
    <property type="protein sequence ID" value="GAA1670690.1"/>
    <property type="molecule type" value="Genomic_DNA"/>
</dbReference>